<evidence type="ECO:0000313" key="1">
    <source>
        <dbReference type="EMBL" id="RRT56682.1"/>
    </source>
</evidence>
<sequence>EKIKAREAGRRLRPKAFSTIPPNAKIEHCFSGSSKTKPNTFRFPRGVLAPVLFDLRSPSPDASGSLMAIAPWPSSLSLLAGGRRSFPSFRPSQELRLPWSSNPYLVRRSPAHCCSGKIFRGGRALRSAEELCHELREFISATGLAENRVPSMKELCENGRPLVTPHFVYLLDDSSGEDCELYHDLASEVLIRKPMLWSTVLWLYPGVYEVRKVAKLAFHIFQSDSPLHRAVFVRSFIIVVGFSIILPV</sequence>
<gene>
    <name evidence="1" type="ORF">B296_00026872</name>
</gene>
<comment type="caution">
    <text evidence="1">The sequence shown here is derived from an EMBL/GenBank/DDBJ whole genome shotgun (WGS) entry which is preliminary data.</text>
</comment>
<dbReference type="AlphaFoldDB" id="A0A426YY77"/>
<protein>
    <submittedName>
        <fullName evidence="1">Uncharacterized protein</fullName>
    </submittedName>
</protein>
<organism evidence="1 2">
    <name type="scientific">Ensete ventricosum</name>
    <name type="common">Abyssinian banana</name>
    <name type="synonym">Musa ensete</name>
    <dbReference type="NCBI Taxonomy" id="4639"/>
    <lineage>
        <taxon>Eukaryota</taxon>
        <taxon>Viridiplantae</taxon>
        <taxon>Streptophyta</taxon>
        <taxon>Embryophyta</taxon>
        <taxon>Tracheophyta</taxon>
        <taxon>Spermatophyta</taxon>
        <taxon>Magnoliopsida</taxon>
        <taxon>Liliopsida</taxon>
        <taxon>Zingiberales</taxon>
        <taxon>Musaceae</taxon>
        <taxon>Ensete</taxon>
    </lineage>
</organism>
<dbReference type="PANTHER" id="PTHR47434">
    <property type="entry name" value="PROTEIN PTST HOMOLOG 3, CHLOROPLASTIC"/>
    <property type="match status" value="1"/>
</dbReference>
<reference evidence="1 2" key="1">
    <citation type="journal article" date="2014" name="Agronomy (Basel)">
        <title>A Draft Genome Sequence for Ensete ventricosum, the Drought-Tolerant Tree Against Hunger.</title>
        <authorList>
            <person name="Harrison J."/>
            <person name="Moore K.A."/>
            <person name="Paszkiewicz K."/>
            <person name="Jones T."/>
            <person name="Grant M."/>
            <person name="Ambacheew D."/>
            <person name="Muzemil S."/>
            <person name="Studholme D.J."/>
        </authorList>
    </citation>
    <scope>NUCLEOTIDE SEQUENCE [LARGE SCALE GENOMIC DNA]</scope>
</reference>
<feature type="non-terminal residue" evidence="1">
    <location>
        <position position="1"/>
    </location>
</feature>
<dbReference type="PANTHER" id="PTHR47434:SF2">
    <property type="entry name" value="PROTEIN PTST HOMOLOG 3, CHLOROPLASTIC"/>
    <property type="match status" value="1"/>
</dbReference>
<proteinExistence type="predicted"/>
<dbReference type="Proteomes" id="UP000287651">
    <property type="component" value="Unassembled WGS sequence"/>
</dbReference>
<name>A0A426YY77_ENSVE</name>
<evidence type="ECO:0000313" key="2">
    <source>
        <dbReference type="Proteomes" id="UP000287651"/>
    </source>
</evidence>
<accession>A0A426YY77</accession>
<dbReference type="EMBL" id="AMZH03009519">
    <property type="protein sequence ID" value="RRT56682.1"/>
    <property type="molecule type" value="Genomic_DNA"/>
</dbReference>